<name>A0A560F6E7_9PROT</name>
<dbReference type="OrthoDB" id="9795306at2"/>
<dbReference type="Proteomes" id="UP000319859">
    <property type="component" value="Unassembled WGS sequence"/>
</dbReference>
<dbReference type="InterPro" id="IPR029068">
    <property type="entry name" value="Glyas_Bleomycin-R_OHBP_Dase"/>
</dbReference>
<reference evidence="2 3" key="1">
    <citation type="submission" date="2019-06" db="EMBL/GenBank/DDBJ databases">
        <title>Genomic Encyclopedia of Type Strains, Phase IV (KMG-V): Genome sequencing to study the core and pangenomes of soil and plant-associated prokaryotes.</title>
        <authorList>
            <person name="Whitman W."/>
        </authorList>
    </citation>
    <scope>NUCLEOTIDE SEQUENCE [LARGE SCALE GENOMIC DNA]</scope>
    <source>
        <strain evidence="2 3">BR 11880</strain>
    </source>
</reference>
<comment type="caution">
    <text evidence="2">The sequence shown here is derived from an EMBL/GenBank/DDBJ whole genome shotgun (WGS) entry which is preliminary data.</text>
</comment>
<dbReference type="PANTHER" id="PTHR34109:SF1">
    <property type="entry name" value="VOC DOMAIN-CONTAINING PROTEIN"/>
    <property type="match status" value="1"/>
</dbReference>
<dbReference type="PANTHER" id="PTHR34109">
    <property type="entry name" value="BNAUNNG04460D PROTEIN-RELATED"/>
    <property type="match status" value="1"/>
</dbReference>
<dbReference type="PROSITE" id="PS51819">
    <property type="entry name" value="VOC"/>
    <property type="match status" value="1"/>
</dbReference>
<dbReference type="EMBL" id="VITN01000011">
    <property type="protein sequence ID" value="TWB17192.1"/>
    <property type="molecule type" value="Genomic_DNA"/>
</dbReference>
<dbReference type="Gene3D" id="3.30.720.110">
    <property type="match status" value="1"/>
</dbReference>
<proteinExistence type="predicted"/>
<dbReference type="CDD" id="cd07246">
    <property type="entry name" value="VOC_like"/>
    <property type="match status" value="1"/>
</dbReference>
<dbReference type="InterPro" id="IPR004360">
    <property type="entry name" value="Glyas_Fos-R_dOase_dom"/>
</dbReference>
<dbReference type="RefSeq" id="WP_145751170.1">
    <property type="nucleotide sequence ID" value="NZ_VITN01000011.1"/>
</dbReference>
<gene>
    <name evidence="2" type="ORF">FBZ89_11143</name>
</gene>
<evidence type="ECO:0000313" key="3">
    <source>
        <dbReference type="Proteomes" id="UP000319859"/>
    </source>
</evidence>
<dbReference type="Pfam" id="PF00903">
    <property type="entry name" value="Glyoxalase"/>
    <property type="match status" value="1"/>
</dbReference>
<dbReference type="SUPFAM" id="SSF54593">
    <property type="entry name" value="Glyoxalase/Bleomycin resistance protein/Dihydroxybiphenyl dioxygenase"/>
    <property type="match status" value="1"/>
</dbReference>
<dbReference type="InterPro" id="IPR037523">
    <property type="entry name" value="VOC_core"/>
</dbReference>
<dbReference type="Gene3D" id="3.30.720.120">
    <property type="match status" value="1"/>
</dbReference>
<sequence length="163" mass="17210">MSDAVQPTQPMQPMQQGIIPHLVVGDAKAALAFYAQALGAEEVFRMPAQDGDRLLHAEIRVNGARLFLRDDFPEYRAEHGGTSAPPGLLKGTSVVMHLEVPNCDAAMERAVAAGATVTMPAIDAFWGARYGQVADPFGHLWSFAHPLGAPGEPCPLAAGQAAP</sequence>
<accession>A0A560F6E7</accession>
<dbReference type="AlphaFoldDB" id="A0A560F6E7"/>
<protein>
    <submittedName>
        <fullName evidence="2">PhnB protein</fullName>
    </submittedName>
</protein>
<evidence type="ECO:0000259" key="1">
    <source>
        <dbReference type="PROSITE" id="PS51819"/>
    </source>
</evidence>
<feature type="domain" description="VOC" evidence="1">
    <location>
        <begin position="15"/>
        <end position="146"/>
    </location>
</feature>
<evidence type="ECO:0000313" key="2">
    <source>
        <dbReference type="EMBL" id="TWB17192.1"/>
    </source>
</evidence>
<organism evidence="2 3">
    <name type="scientific">Nitrospirillum amazonense</name>
    <dbReference type="NCBI Taxonomy" id="28077"/>
    <lineage>
        <taxon>Bacteria</taxon>
        <taxon>Pseudomonadati</taxon>
        <taxon>Pseudomonadota</taxon>
        <taxon>Alphaproteobacteria</taxon>
        <taxon>Rhodospirillales</taxon>
        <taxon>Azospirillaceae</taxon>
        <taxon>Nitrospirillum</taxon>
    </lineage>
</organism>